<dbReference type="Proteomes" id="UP001164390">
    <property type="component" value="Chromosome"/>
</dbReference>
<protein>
    <submittedName>
        <fullName evidence="7">MFS transporter</fullName>
    </submittedName>
</protein>
<dbReference type="RefSeq" id="WP_271632131.1">
    <property type="nucleotide sequence ID" value="NZ_CP094970.1"/>
</dbReference>
<dbReference type="Gene3D" id="1.20.1250.20">
    <property type="entry name" value="MFS general substrate transporter like domains"/>
    <property type="match status" value="2"/>
</dbReference>
<feature type="domain" description="Major facilitator superfamily (MFS) profile" evidence="6">
    <location>
        <begin position="203"/>
        <end position="386"/>
    </location>
</feature>
<feature type="transmembrane region" description="Helical" evidence="5">
    <location>
        <begin position="324"/>
        <end position="344"/>
    </location>
</feature>
<sequence>MTTAISAWRRVRIWAVAHAIDDFYQGLVPAMLPYFILDRNYSYVAASALAMAANLGSSLPQPFLGVVADRRNALWMAPIGLAIAGAAAGLSGTVPAYAIVWALLLASGIGVAMFHPAAGKDARAEAGESATAMSLFAAGGSVGFFLAPALATPLFVEFGVRASVVFVPPALVMALVLARHQRRRSQAAKAAVERTGRDRWGPFALVTGVGVVRSIVSFGVMTFVAMYWIEQLDSSPGMGGVALTCFLIGGVVGTIAGGRIGDRFGVVRAAQWGSIAMVPALIAVRLVGDPYVALPLIALAGVATNIPFAVLVKLGQDYLPSRPGTAAGITLGLAVSAGGLLVPVLGAVADWRGPEAVLTVLCLVPVAAIALSAFLPSPVRERATVR</sequence>
<feature type="transmembrane region" description="Helical" evidence="5">
    <location>
        <begin position="72"/>
        <end position="90"/>
    </location>
</feature>
<dbReference type="KEGG" id="sgrg:L0C25_13230"/>
<proteinExistence type="predicted"/>
<keyword evidence="4 5" id="KW-0472">Membrane</keyword>
<evidence type="ECO:0000313" key="8">
    <source>
        <dbReference type="Proteomes" id="UP001164390"/>
    </source>
</evidence>
<feature type="transmembrane region" description="Helical" evidence="5">
    <location>
        <begin position="293"/>
        <end position="312"/>
    </location>
</feature>
<dbReference type="EMBL" id="CP094970">
    <property type="protein sequence ID" value="UYM03521.1"/>
    <property type="molecule type" value="Genomic_DNA"/>
</dbReference>
<dbReference type="PANTHER" id="PTHR43129:SF1">
    <property type="entry name" value="FOSMIDOMYCIN RESISTANCE PROTEIN"/>
    <property type="match status" value="1"/>
</dbReference>
<feature type="transmembrane region" description="Helical" evidence="5">
    <location>
        <begin position="269"/>
        <end position="287"/>
    </location>
</feature>
<keyword evidence="8" id="KW-1185">Reference proteome</keyword>
<evidence type="ECO:0000256" key="2">
    <source>
        <dbReference type="ARBA" id="ARBA00022692"/>
    </source>
</evidence>
<keyword evidence="2 5" id="KW-0812">Transmembrane</keyword>
<dbReference type="GO" id="GO:0005886">
    <property type="term" value="C:plasma membrane"/>
    <property type="evidence" value="ECO:0007669"/>
    <property type="project" value="UniProtKB-SubCell"/>
</dbReference>
<accession>A0AA46YJI4</accession>
<dbReference type="PROSITE" id="PS50850">
    <property type="entry name" value="MFS"/>
    <property type="match status" value="1"/>
</dbReference>
<organism evidence="7 8">
    <name type="scientific">Solicola gregarius</name>
    <dbReference type="NCBI Taxonomy" id="2908642"/>
    <lineage>
        <taxon>Bacteria</taxon>
        <taxon>Bacillati</taxon>
        <taxon>Actinomycetota</taxon>
        <taxon>Actinomycetes</taxon>
        <taxon>Propionibacteriales</taxon>
        <taxon>Nocardioidaceae</taxon>
        <taxon>Solicola</taxon>
    </lineage>
</organism>
<feature type="transmembrane region" description="Helical" evidence="5">
    <location>
        <begin position="158"/>
        <end position="179"/>
    </location>
</feature>
<feature type="transmembrane region" description="Helical" evidence="5">
    <location>
        <begin position="130"/>
        <end position="152"/>
    </location>
</feature>
<dbReference type="InterPro" id="IPR020846">
    <property type="entry name" value="MFS_dom"/>
</dbReference>
<dbReference type="AlphaFoldDB" id="A0AA46YJI4"/>
<evidence type="ECO:0000256" key="1">
    <source>
        <dbReference type="ARBA" id="ARBA00004651"/>
    </source>
</evidence>
<reference evidence="7" key="1">
    <citation type="submission" date="2022-01" db="EMBL/GenBank/DDBJ databases">
        <title>Nocardioidaceae gen. sp. A5X3R13.</title>
        <authorList>
            <person name="Lopez Marin M.A."/>
            <person name="Uhlik O."/>
        </authorList>
    </citation>
    <scope>NUCLEOTIDE SEQUENCE</scope>
    <source>
        <strain evidence="7">A5X3R13</strain>
    </source>
</reference>
<feature type="transmembrane region" description="Helical" evidence="5">
    <location>
        <begin position="200"/>
        <end position="229"/>
    </location>
</feature>
<dbReference type="GO" id="GO:0022857">
    <property type="term" value="F:transmembrane transporter activity"/>
    <property type="evidence" value="ECO:0007669"/>
    <property type="project" value="InterPro"/>
</dbReference>
<dbReference type="SUPFAM" id="SSF103473">
    <property type="entry name" value="MFS general substrate transporter"/>
    <property type="match status" value="1"/>
</dbReference>
<feature type="transmembrane region" description="Helical" evidence="5">
    <location>
        <begin position="235"/>
        <end position="257"/>
    </location>
</feature>
<keyword evidence="3 5" id="KW-1133">Transmembrane helix</keyword>
<feature type="transmembrane region" description="Helical" evidence="5">
    <location>
        <begin position="41"/>
        <end position="60"/>
    </location>
</feature>
<evidence type="ECO:0000256" key="4">
    <source>
        <dbReference type="ARBA" id="ARBA00023136"/>
    </source>
</evidence>
<feature type="transmembrane region" description="Helical" evidence="5">
    <location>
        <begin position="356"/>
        <end position="376"/>
    </location>
</feature>
<dbReference type="Pfam" id="PF07690">
    <property type="entry name" value="MFS_1"/>
    <property type="match status" value="1"/>
</dbReference>
<dbReference type="PANTHER" id="PTHR43129">
    <property type="entry name" value="FOSMIDOMYCIN RESISTANCE PROTEIN"/>
    <property type="match status" value="1"/>
</dbReference>
<dbReference type="CDD" id="cd17478">
    <property type="entry name" value="MFS_FsR"/>
    <property type="match status" value="1"/>
</dbReference>
<feature type="transmembrane region" description="Helical" evidence="5">
    <location>
        <begin position="96"/>
        <end position="118"/>
    </location>
</feature>
<name>A0AA46YJI4_9ACTN</name>
<gene>
    <name evidence="7" type="ORF">L0C25_13230</name>
</gene>
<evidence type="ECO:0000313" key="7">
    <source>
        <dbReference type="EMBL" id="UYM03521.1"/>
    </source>
</evidence>
<dbReference type="InterPro" id="IPR011701">
    <property type="entry name" value="MFS"/>
</dbReference>
<evidence type="ECO:0000256" key="3">
    <source>
        <dbReference type="ARBA" id="ARBA00022989"/>
    </source>
</evidence>
<comment type="subcellular location">
    <subcellularLocation>
        <location evidence="1">Cell membrane</location>
        <topology evidence="1">Multi-pass membrane protein</topology>
    </subcellularLocation>
</comment>
<evidence type="ECO:0000256" key="5">
    <source>
        <dbReference type="SAM" id="Phobius"/>
    </source>
</evidence>
<evidence type="ECO:0000259" key="6">
    <source>
        <dbReference type="PROSITE" id="PS50850"/>
    </source>
</evidence>
<dbReference type="InterPro" id="IPR036259">
    <property type="entry name" value="MFS_trans_sf"/>
</dbReference>